<feature type="domain" description="AMP-dependent synthetase/ligase" evidence="2">
    <location>
        <begin position="11"/>
        <end position="350"/>
    </location>
</feature>
<comment type="caution">
    <text evidence="3">The sequence shown here is derived from an EMBL/GenBank/DDBJ whole genome shotgun (WGS) entry which is preliminary data.</text>
</comment>
<reference evidence="3" key="1">
    <citation type="submission" date="2014-01" db="EMBL/GenBank/DDBJ databases">
        <authorList>
            <person name="Brown-Elliot B."/>
            <person name="Wallace R."/>
            <person name="Lenaerts A."/>
            <person name="Ordway D."/>
            <person name="DeGroote M.A."/>
            <person name="Parker T."/>
            <person name="Sizemore C."/>
            <person name="Tallon L.J."/>
            <person name="Sadzewicz L.K."/>
            <person name="Sengamalay N."/>
            <person name="Fraser C.M."/>
            <person name="Hine E."/>
            <person name="Shefchek K.A."/>
            <person name="Das S.P."/>
            <person name="Tettelin H."/>
        </authorList>
    </citation>
    <scope>NUCLEOTIDE SEQUENCE [LARGE SCALE GENOMIC DNA]</scope>
    <source>
        <strain evidence="3">4042</strain>
    </source>
</reference>
<evidence type="ECO:0000313" key="3">
    <source>
        <dbReference type="EMBL" id="EUA73275.1"/>
    </source>
</evidence>
<dbReference type="Pfam" id="PF00501">
    <property type="entry name" value="AMP-binding"/>
    <property type="match status" value="1"/>
</dbReference>
<dbReference type="SUPFAM" id="SSF56801">
    <property type="entry name" value="Acetyl-CoA synthetase-like"/>
    <property type="match status" value="2"/>
</dbReference>
<dbReference type="EMBL" id="JAOB01000011">
    <property type="protein sequence ID" value="EUA73275.1"/>
    <property type="molecule type" value="Genomic_DNA"/>
</dbReference>
<dbReference type="InterPro" id="IPR042099">
    <property type="entry name" value="ANL_N_sf"/>
</dbReference>
<feature type="compositionally biased region" description="Basic and acidic residues" evidence="1">
    <location>
        <begin position="356"/>
        <end position="378"/>
    </location>
</feature>
<name>X8E0F5_MYCXE</name>
<sequence>MSFNLAVMLREARHAHPDKPLCHIADQTFSYAQVDEISGRVATSLRNLGVGRGDKVAVQLPNLPHFLFAYFAILKVGAVMVPLNPLLRAPEVNYHLNDSDSRLLITFETFAEEAVKGADGLATYVVNLPGNGQRPKGTKHFDELYFADDTGEIEPTNADDTAVIIYTSGTTGKPKGAELTHFQLFMNCTVAGELFDFRDDDVGMAVLPMFHVFGLSSVLNVTVRFGGTLVLVPRFDAHAVIEQLARHRCTIFSGVPTMYFALLQADTEGRDLSALRVGISGGAAIPGEVIRAFEEKFPGVVILEGYGLSETASTTTFNISAEQRKVLSIGKPIWGVEVCVVDENDNELPPARQRRRDRDPRAQRDEGLLQEARSDRRGVPSRLVPHRRSRLPRRGRILLHRRPQKGSRHSRWLQRLSPRNRGSAVRSSRCRRGGGDRQAGRKTRPGGAGVRGPQGRCHPDCRRGDRALQAALGSLQIPREVRIIDELPMGPTGKVLKKELRP</sequence>
<dbReference type="InterPro" id="IPR000873">
    <property type="entry name" value="AMP-dep_synth/lig_dom"/>
</dbReference>
<feature type="compositionally biased region" description="Basic residues" evidence="1">
    <location>
        <begin position="384"/>
        <end position="412"/>
    </location>
</feature>
<feature type="region of interest" description="Disordered" evidence="1">
    <location>
        <begin position="349"/>
        <end position="458"/>
    </location>
</feature>
<organism evidence="3">
    <name type="scientific">Mycobacterium xenopi 4042</name>
    <dbReference type="NCBI Taxonomy" id="1299334"/>
    <lineage>
        <taxon>Bacteria</taxon>
        <taxon>Bacillati</taxon>
        <taxon>Actinomycetota</taxon>
        <taxon>Actinomycetes</taxon>
        <taxon>Mycobacteriales</taxon>
        <taxon>Mycobacteriaceae</taxon>
        <taxon>Mycobacterium</taxon>
    </lineage>
</organism>
<dbReference type="InterPro" id="IPR020845">
    <property type="entry name" value="AMP-binding_CS"/>
</dbReference>
<dbReference type="PANTHER" id="PTHR43767">
    <property type="entry name" value="LONG-CHAIN-FATTY-ACID--COA LIGASE"/>
    <property type="match status" value="1"/>
</dbReference>
<dbReference type="InterPro" id="IPR050237">
    <property type="entry name" value="ATP-dep_AMP-bd_enzyme"/>
</dbReference>
<protein>
    <submittedName>
        <fullName evidence="3">AMP-binding enzyme family protein</fullName>
    </submittedName>
</protein>
<evidence type="ECO:0000259" key="2">
    <source>
        <dbReference type="Pfam" id="PF00501"/>
    </source>
</evidence>
<evidence type="ECO:0000256" key="1">
    <source>
        <dbReference type="SAM" id="MobiDB-lite"/>
    </source>
</evidence>
<dbReference type="PATRIC" id="fig|1299334.3.peg.944"/>
<dbReference type="AlphaFoldDB" id="X8E0F5"/>
<dbReference type="Gene3D" id="3.40.50.12780">
    <property type="entry name" value="N-terminal domain of ligase-like"/>
    <property type="match status" value="1"/>
</dbReference>
<gene>
    <name evidence="3" type="ORF">I553_9431</name>
</gene>
<dbReference type="PANTHER" id="PTHR43767:SF12">
    <property type="entry name" value="AMP-DEPENDENT SYNTHETASE AND LIGASE"/>
    <property type="match status" value="1"/>
</dbReference>
<accession>X8E0F5</accession>
<dbReference type="PROSITE" id="PS00455">
    <property type="entry name" value="AMP_BINDING"/>
    <property type="match status" value="1"/>
</dbReference>
<proteinExistence type="predicted"/>